<dbReference type="Proteomes" id="UP000533017">
    <property type="component" value="Unassembled WGS sequence"/>
</dbReference>
<feature type="transmembrane region" description="Helical" evidence="2">
    <location>
        <begin position="76"/>
        <end position="95"/>
    </location>
</feature>
<feature type="transmembrane region" description="Helical" evidence="2">
    <location>
        <begin position="263"/>
        <end position="283"/>
    </location>
</feature>
<feature type="domain" description="SGNH" evidence="4">
    <location>
        <begin position="728"/>
        <end position="943"/>
    </location>
</feature>
<dbReference type="SUPFAM" id="SSF52266">
    <property type="entry name" value="SGNH hydrolase"/>
    <property type="match status" value="1"/>
</dbReference>
<evidence type="ECO:0000259" key="4">
    <source>
        <dbReference type="Pfam" id="PF19040"/>
    </source>
</evidence>
<dbReference type="GO" id="GO:0016020">
    <property type="term" value="C:membrane"/>
    <property type="evidence" value="ECO:0007669"/>
    <property type="project" value="TreeGrafter"/>
</dbReference>
<protein>
    <submittedName>
        <fullName evidence="5 6">Peptidoglycan/LPS O-acetylase OafA/YrhL</fullName>
    </submittedName>
</protein>
<evidence type="ECO:0000259" key="3">
    <source>
        <dbReference type="Pfam" id="PF01757"/>
    </source>
</evidence>
<dbReference type="STRING" id="504797.SAMN05421678_102103"/>
<feature type="domain" description="SGNH" evidence="4">
    <location>
        <begin position="456"/>
        <end position="674"/>
    </location>
</feature>
<organism evidence="6 7">
    <name type="scientific">Actinopolymorpha cephalotaxi</name>
    <dbReference type="NCBI Taxonomy" id="504797"/>
    <lineage>
        <taxon>Bacteria</taxon>
        <taxon>Bacillati</taxon>
        <taxon>Actinomycetota</taxon>
        <taxon>Actinomycetes</taxon>
        <taxon>Propionibacteriales</taxon>
        <taxon>Actinopolymorphaceae</taxon>
        <taxon>Actinopolymorpha</taxon>
    </lineage>
</organism>
<dbReference type="AlphaFoldDB" id="A0A1I2LKN2"/>
<feature type="transmembrane region" description="Helical" evidence="2">
    <location>
        <begin position="304"/>
        <end position="322"/>
    </location>
</feature>
<feature type="transmembrane region" description="Helical" evidence="2">
    <location>
        <begin position="236"/>
        <end position="257"/>
    </location>
</feature>
<keyword evidence="6" id="KW-0808">Transferase</keyword>
<keyword evidence="2" id="KW-0812">Transmembrane</keyword>
<reference evidence="6 7" key="1">
    <citation type="submission" date="2016-10" db="EMBL/GenBank/DDBJ databases">
        <authorList>
            <person name="de Groot N.N."/>
        </authorList>
    </citation>
    <scope>NUCLEOTIDE SEQUENCE [LARGE SCALE GENOMIC DNA]</scope>
    <source>
        <strain evidence="6 7">CPCC 202808</strain>
    </source>
</reference>
<dbReference type="GO" id="GO:0016787">
    <property type="term" value="F:hydrolase activity"/>
    <property type="evidence" value="ECO:0007669"/>
    <property type="project" value="UniProtKB-KW"/>
</dbReference>
<dbReference type="EMBL" id="FOOI01000002">
    <property type="protein sequence ID" value="SFF77651.1"/>
    <property type="molecule type" value="Genomic_DNA"/>
</dbReference>
<keyword evidence="8" id="KW-1185">Reference proteome</keyword>
<feature type="region of interest" description="Disordered" evidence="1">
    <location>
        <begin position="408"/>
        <end position="443"/>
    </location>
</feature>
<evidence type="ECO:0000256" key="1">
    <source>
        <dbReference type="SAM" id="MobiDB-lite"/>
    </source>
</evidence>
<feature type="transmembrane region" description="Helical" evidence="2">
    <location>
        <begin position="12"/>
        <end position="28"/>
    </location>
</feature>
<evidence type="ECO:0000313" key="7">
    <source>
        <dbReference type="Proteomes" id="UP000199052"/>
    </source>
</evidence>
<accession>A0A1I2LKN2</accession>
<keyword evidence="6" id="KW-0378">Hydrolase</keyword>
<dbReference type="RefSeq" id="WP_175542342.1">
    <property type="nucleotide sequence ID" value="NZ_FOOI01000002.1"/>
</dbReference>
<keyword evidence="6" id="KW-0012">Acyltransferase</keyword>
<keyword evidence="2" id="KW-1133">Transmembrane helix</keyword>
<proteinExistence type="predicted"/>
<evidence type="ECO:0000313" key="6">
    <source>
        <dbReference type="EMBL" id="SFF77651.1"/>
    </source>
</evidence>
<feature type="transmembrane region" description="Helical" evidence="2">
    <location>
        <begin position="175"/>
        <end position="196"/>
    </location>
</feature>
<dbReference type="PANTHER" id="PTHR23028:SF53">
    <property type="entry name" value="ACYL_TRANSF_3 DOMAIN-CONTAINING PROTEIN"/>
    <property type="match status" value="1"/>
</dbReference>
<feature type="region of interest" description="Disordered" evidence="1">
    <location>
        <begin position="693"/>
        <end position="714"/>
    </location>
</feature>
<dbReference type="PANTHER" id="PTHR23028">
    <property type="entry name" value="ACETYLTRANSFERASE"/>
    <property type="match status" value="1"/>
</dbReference>
<dbReference type="GO" id="GO:0009103">
    <property type="term" value="P:lipopolysaccharide biosynthetic process"/>
    <property type="evidence" value="ECO:0007669"/>
    <property type="project" value="TreeGrafter"/>
</dbReference>
<dbReference type="InterPro" id="IPR043968">
    <property type="entry name" value="SGNH"/>
</dbReference>
<evidence type="ECO:0000256" key="2">
    <source>
        <dbReference type="SAM" id="Phobius"/>
    </source>
</evidence>
<feature type="transmembrane region" description="Helical" evidence="2">
    <location>
        <begin position="328"/>
        <end position="349"/>
    </location>
</feature>
<dbReference type="Pfam" id="PF01757">
    <property type="entry name" value="Acyl_transf_3"/>
    <property type="match status" value="1"/>
</dbReference>
<feature type="transmembrane region" description="Helical" evidence="2">
    <location>
        <begin position="369"/>
        <end position="389"/>
    </location>
</feature>
<feature type="domain" description="Acyltransferase 3" evidence="3">
    <location>
        <begin position="9"/>
        <end position="341"/>
    </location>
</feature>
<evidence type="ECO:0000313" key="5">
    <source>
        <dbReference type="EMBL" id="NYH84925.1"/>
    </source>
</evidence>
<dbReference type="GO" id="GO:0016747">
    <property type="term" value="F:acyltransferase activity, transferring groups other than amino-acyl groups"/>
    <property type="evidence" value="ECO:0007669"/>
    <property type="project" value="InterPro"/>
</dbReference>
<evidence type="ECO:0000313" key="8">
    <source>
        <dbReference type="Proteomes" id="UP000533017"/>
    </source>
</evidence>
<feature type="transmembrane region" description="Helical" evidence="2">
    <location>
        <begin position="147"/>
        <end position="163"/>
    </location>
</feature>
<sequence length="959" mass="102739">MKSPRFRPDIEGLRAVAVAAVLLFHAGVPHLAGGFVGVDVFFVISGFLIGGLLLAELESTGRVSLRKFYARRARRILPGAALVIVVVAVVSWLVLPPLRVVDVAHDALASAAYVVNWHFVGTETNYLAAGREASPLLHYWSLSVEEQFYLLWPALLIGAGWFARRTGRGVRGVRTMVAVVTVLVAAGSFAVSLVWTHSTGPLAYMGTPARAWQFALGAGLALLVRHGRSLPFPLPALVGWAGVAAIGWSVVTVAGTTNWPGTGALVPTLGAVAVIAAGMGTPGSGRFGPGRALATRPMRYAGRLSYSLYLWHWPVLVLVQAVTGPLTWPVRLAVVAASAIPAAAGLRLLETPIRFSPVVTARPGRGLSVGLTATVLPVCMALLLGATALHTLTNTPVAAAAPRTGLRLSGPDLSADPFESSGSDRTGGPTRPSPGRARTDNQHYPRRCILAPKEITEPPCLLGPADADGRVVLIGDSHAGQWYGAVAAIAAEHHWAVEVYNKSGCPLPTISVSSPQLGQTFHECDTWRDHALKRLRQGPRPKLVFLATLNRYTTDRDRLLRGWARTLKPLRALDMPLVYLRDTPFPAEDVPSCVSGTLDRWDRCAFPRADALRPDPLAEAIRAGRQPGVHLVDVNNFLCPPGPKCPVVRGTTLLYRDGSHLTNTAVNALAPAVDAQLEAQRVLPARPAKLSAGVRQSGPVTPGPAQAREDWGERSEKCLAGPSVRTATGCWYGAQRFRYTVVLLGDSHAFEWVPTLDIIARAHRWRLLVLTKQGCPAAMLHGVRNPKTGRAYDACDVWRRSAFRRMHEVRPDAVVLAQLGRYATAPDVLKTAWAPTLDAIKVLGVPMVYLRDTPYPGKDIPTCVSAHLDDWDACAFGASKAVLPDPAANLLRAGWYPRTTVVDLNGALCPGGRCPAVWDGTLAYLDHSHLTATFARQLAPALASAMRTSPLLQPLLAAP</sequence>
<dbReference type="Proteomes" id="UP000199052">
    <property type="component" value="Unassembled WGS sequence"/>
</dbReference>
<gene>
    <name evidence="5" type="ORF">FHR37_003776</name>
    <name evidence="6" type="ORF">SAMN05421678_102103</name>
</gene>
<dbReference type="Pfam" id="PF19040">
    <property type="entry name" value="SGNH"/>
    <property type="match status" value="2"/>
</dbReference>
<feature type="transmembrane region" description="Helical" evidence="2">
    <location>
        <begin position="34"/>
        <end position="55"/>
    </location>
</feature>
<keyword evidence="2" id="KW-0472">Membrane</keyword>
<dbReference type="InterPro" id="IPR002656">
    <property type="entry name" value="Acyl_transf_3_dom"/>
</dbReference>
<feature type="transmembrane region" description="Helical" evidence="2">
    <location>
        <begin position="202"/>
        <end position="224"/>
    </location>
</feature>
<dbReference type="EMBL" id="JACBZA010000001">
    <property type="protein sequence ID" value="NYH84925.1"/>
    <property type="molecule type" value="Genomic_DNA"/>
</dbReference>
<reference evidence="5 8" key="2">
    <citation type="submission" date="2020-07" db="EMBL/GenBank/DDBJ databases">
        <title>Sequencing the genomes of 1000 actinobacteria strains.</title>
        <authorList>
            <person name="Klenk H.-P."/>
        </authorList>
    </citation>
    <scope>NUCLEOTIDE SEQUENCE [LARGE SCALE GENOMIC DNA]</scope>
    <source>
        <strain evidence="5 8">DSM 45117</strain>
    </source>
</reference>
<name>A0A1I2LKN2_9ACTN</name>
<dbReference type="InterPro" id="IPR050879">
    <property type="entry name" value="Acyltransferase_3"/>
</dbReference>